<keyword evidence="2" id="KW-1185">Reference proteome</keyword>
<organism evidence="1 2">
    <name type="scientific">Gibberella moniliformis (strain M3125 / FGSC 7600)</name>
    <name type="common">Maize ear and stalk rot fungus</name>
    <name type="synonym">Fusarium verticillioides</name>
    <dbReference type="NCBI Taxonomy" id="334819"/>
    <lineage>
        <taxon>Eukaryota</taxon>
        <taxon>Fungi</taxon>
        <taxon>Dikarya</taxon>
        <taxon>Ascomycota</taxon>
        <taxon>Pezizomycotina</taxon>
        <taxon>Sordariomycetes</taxon>
        <taxon>Hypocreomycetidae</taxon>
        <taxon>Hypocreales</taxon>
        <taxon>Nectriaceae</taxon>
        <taxon>Fusarium</taxon>
        <taxon>Fusarium fujikuroi species complex</taxon>
    </lineage>
</organism>
<reference evidence="1" key="2">
    <citation type="submission" date="2013-11" db="EMBL/GenBank/DDBJ databases">
        <authorList>
            <consortium name="The Broad Institute Genome Sequencing Platform"/>
            <person name="Ma L.-J."/>
            <person name="Corby-Kistler H."/>
            <person name="Broz K."/>
            <person name="Gale L.R."/>
            <person name="Jonkers W."/>
            <person name="O'Donnell K."/>
            <person name="Ploetz R."/>
            <person name="Steinberg C."/>
            <person name="Schwartz D.C."/>
            <person name="VanEtten H."/>
            <person name="Zhou S."/>
            <person name="Young S.K."/>
            <person name="Zeng Q."/>
            <person name="Gargeya S."/>
            <person name="Fitzgerald M."/>
            <person name="Abouelleil A."/>
            <person name="Alvarado L."/>
            <person name="Chapman S.B."/>
            <person name="Gainer-Dewar J."/>
            <person name="Goldberg J."/>
            <person name="Griggs A."/>
            <person name="Gujja S."/>
            <person name="Hansen M."/>
            <person name="Howarth C."/>
            <person name="Imamovic A."/>
            <person name="Ireland A."/>
            <person name="Larimer J."/>
            <person name="McCowan C."/>
            <person name="Murphy C."/>
            <person name="Pearson M."/>
            <person name="Poon T.W."/>
            <person name="Priest M."/>
            <person name="Roberts A."/>
            <person name="Saif S."/>
            <person name="Shea T."/>
            <person name="Sykes S."/>
            <person name="Wortman J."/>
            <person name="Nusbaum C."/>
            <person name="Birren B."/>
        </authorList>
    </citation>
    <scope>NUCLEOTIDE SEQUENCE</scope>
    <source>
        <strain evidence="1">7600</strain>
    </source>
</reference>
<dbReference type="VEuPathDB" id="FungiDB:FVEG_14943"/>
<evidence type="ECO:0000313" key="1">
    <source>
        <dbReference type="EMBL" id="EWG38738.1"/>
    </source>
</evidence>
<dbReference type="EMBL" id="DS022243">
    <property type="protein sequence ID" value="EWG38739.1"/>
    <property type="molecule type" value="Genomic_DNA"/>
</dbReference>
<dbReference type="RefSeq" id="XP_018744929.1">
    <property type="nucleotide sequence ID" value="XM_018903978.1"/>
</dbReference>
<dbReference type="AlphaFoldDB" id="W7LH52"/>
<dbReference type="EMBL" id="DS022243">
    <property type="protein sequence ID" value="EWG38738.1"/>
    <property type="molecule type" value="Genomic_DNA"/>
</dbReference>
<proteinExistence type="predicted"/>
<dbReference type="GeneID" id="30071819"/>
<protein>
    <submittedName>
        <fullName evidence="1">Uncharacterized protein</fullName>
    </submittedName>
</protein>
<name>W7LH52_GIBM7</name>
<accession>W7LH52</accession>
<sequence length="104" mass="11811">MSMARVVKHSMTFGRLVRRLKMIHLGVLLVRCLVATFFVCQAIADSLLHSFGKGRQNPETLHSDSVMRDMARTVQLIPWYRGYKASQTIARAGLWCSIPSLETF</sequence>
<dbReference type="Proteomes" id="UP000009096">
    <property type="component" value="Chromosome 6"/>
</dbReference>
<dbReference type="KEGG" id="fvr:FVEG_14943"/>
<dbReference type="RefSeq" id="XP_018744930.1">
    <property type="nucleotide sequence ID" value="XM_018903979.1"/>
</dbReference>
<gene>
    <name evidence="1" type="ORF">FVEG_14943</name>
</gene>
<reference evidence="1 2" key="1">
    <citation type="journal article" date="2010" name="Nature">
        <title>Comparative genomics reveals mobile pathogenicity chromosomes in Fusarium.</title>
        <authorList>
            <person name="Ma L.J."/>
            <person name="van der Does H.C."/>
            <person name="Borkovich K.A."/>
            <person name="Coleman J.J."/>
            <person name="Daboussi M.J."/>
            <person name="Di Pietro A."/>
            <person name="Dufresne M."/>
            <person name="Freitag M."/>
            <person name="Grabherr M."/>
            <person name="Henrissat B."/>
            <person name="Houterman P.M."/>
            <person name="Kang S."/>
            <person name="Shim W.B."/>
            <person name="Woloshuk C."/>
            <person name="Xie X."/>
            <person name="Xu J.R."/>
            <person name="Antoniw J."/>
            <person name="Baker S.E."/>
            <person name="Bluhm B.H."/>
            <person name="Breakspear A."/>
            <person name="Brown D.W."/>
            <person name="Butchko R.A."/>
            <person name="Chapman S."/>
            <person name="Coulson R."/>
            <person name="Coutinho P.M."/>
            <person name="Danchin E.G."/>
            <person name="Diener A."/>
            <person name="Gale L.R."/>
            <person name="Gardiner D.M."/>
            <person name="Goff S."/>
            <person name="Hammond-Kosack K.E."/>
            <person name="Hilburn K."/>
            <person name="Hua-Van A."/>
            <person name="Jonkers W."/>
            <person name="Kazan K."/>
            <person name="Kodira C.D."/>
            <person name="Koehrsen M."/>
            <person name="Kumar L."/>
            <person name="Lee Y.H."/>
            <person name="Li L."/>
            <person name="Manners J.M."/>
            <person name="Miranda-Saavedra D."/>
            <person name="Mukherjee M."/>
            <person name="Park G."/>
            <person name="Park J."/>
            <person name="Park S.Y."/>
            <person name="Proctor R.H."/>
            <person name="Regev A."/>
            <person name="Ruiz-Roldan M.C."/>
            <person name="Sain D."/>
            <person name="Sakthikumar S."/>
            <person name="Sykes S."/>
            <person name="Schwartz D.C."/>
            <person name="Turgeon B.G."/>
            <person name="Wapinski I."/>
            <person name="Yoder O."/>
            <person name="Young S."/>
            <person name="Zeng Q."/>
            <person name="Zhou S."/>
            <person name="Galagan J."/>
            <person name="Cuomo C.A."/>
            <person name="Kistler H.C."/>
            <person name="Rep M."/>
        </authorList>
    </citation>
    <scope>NUCLEOTIDE SEQUENCE [LARGE SCALE GENOMIC DNA]</scope>
    <source>
        <strain evidence="1">7600</strain>
        <strain evidence="2">M3125 / FGSC 7600</strain>
    </source>
</reference>
<evidence type="ECO:0000313" key="2">
    <source>
        <dbReference type="Proteomes" id="UP000009096"/>
    </source>
</evidence>